<dbReference type="InterPro" id="IPR002328">
    <property type="entry name" value="ADH_Zn_CS"/>
</dbReference>
<comment type="similarity">
    <text evidence="2 6">Belongs to the zinc-containing alcohol dehydrogenase family.</text>
</comment>
<dbReference type="SUPFAM" id="SSF50129">
    <property type="entry name" value="GroES-like"/>
    <property type="match status" value="1"/>
</dbReference>
<name>A0A2K2U6T2_9ACTN</name>
<keyword evidence="5" id="KW-0560">Oxidoreductase</keyword>
<dbReference type="EMBL" id="PPEL01000009">
    <property type="protein sequence ID" value="PNV66045.1"/>
    <property type="molecule type" value="Genomic_DNA"/>
</dbReference>
<dbReference type="InterPro" id="IPR011032">
    <property type="entry name" value="GroES-like_sf"/>
</dbReference>
<dbReference type="InterPro" id="IPR013149">
    <property type="entry name" value="ADH-like_C"/>
</dbReference>
<comment type="caution">
    <text evidence="8">The sequence shown here is derived from an EMBL/GenBank/DDBJ whole genome shotgun (WGS) entry which is preliminary data.</text>
</comment>
<dbReference type="InterPro" id="IPR036291">
    <property type="entry name" value="NAD(P)-bd_dom_sf"/>
</dbReference>
<dbReference type="Pfam" id="PF00107">
    <property type="entry name" value="ADH_zinc_N"/>
    <property type="match status" value="1"/>
</dbReference>
<dbReference type="SMART" id="SM00829">
    <property type="entry name" value="PKS_ER"/>
    <property type="match status" value="1"/>
</dbReference>
<evidence type="ECO:0000313" key="9">
    <source>
        <dbReference type="Proteomes" id="UP000236488"/>
    </source>
</evidence>
<evidence type="ECO:0000256" key="5">
    <source>
        <dbReference type="ARBA" id="ARBA00023002"/>
    </source>
</evidence>
<dbReference type="PROSITE" id="PS00059">
    <property type="entry name" value="ADH_ZINC"/>
    <property type="match status" value="1"/>
</dbReference>
<dbReference type="PANTHER" id="PTHR42813:SF4">
    <property type="entry name" value="NADP-DEPENDENT ISOPROPANOL DEHYDROGENASE"/>
    <property type="match status" value="1"/>
</dbReference>
<reference evidence="8 9" key="1">
    <citation type="journal article" date="2018" name="Int. J. Syst. Evol. Microbiol.">
        <title>Rubneribacter badeniensis gen. nov., sp. nov. and Enteroscipio rubneri gen. nov., sp. nov., new members of the Eggerthellaceae isolated from human faeces.</title>
        <authorList>
            <person name="Danylec N."/>
            <person name="Gobl A."/>
            <person name="Stoll D.A."/>
            <person name="Hetzer B."/>
            <person name="Kulling S.E."/>
            <person name="Huch M."/>
        </authorList>
    </citation>
    <scope>NUCLEOTIDE SEQUENCE [LARGE SCALE GENOMIC DNA]</scope>
    <source>
        <strain evidence="8 9">ResAG-85</strain>
    </source>
</reference>
<sequence>MKALVHDGNGIITLTERPRPRIIEPTDAIVRVTLSSICTSDLHIIHGAVPRALPNTVLGHEFVGVVEEVGGDVRGFAPGDRVAVNVETFCGQCFFCKRGHVNNCEQGGWELGCRIDGCQAEYTRVPLAEQGLTRIPDHVTDEQALLLGDILATGYFGAEIAEIEPGDTVAVIGAGPVGLCAMACARLYGAAQVVALDIDAARLAVAKREGLADVTINPAGPNPAAAAKGAELAVRDLTEGRGADAVIECAGGTGTFEMAWRVARPNAVVSVMALYEQNQVLPLPLMYGKNLVFKTGGVDAHCLDRVMNLIAAGRLDVSFLITHRFPLDDIEEAYRFFAAHEDGCLKVAITPPRG</sequence>
<evidence type="ECO:0000256" key="2">
    <source>
        <dbReference type="ARBA" id="ARBA00008072"/>
    </source>
</evidence>
<evidence type="ECO:0000259" key="7">
    <source>
        <dbReference type="SMART" id="SM00829"/>
    </source>
</evidence>
<dbReference type="CDD" id="cd05278">
    <property type="entry name" value="FDH_like"/>
    <property type="match status" value="1"/>
</dbReference>
<gene>
    <name evidence="8" type="ORF">C2L80_03110</name>
</gene>
<evidence type="ECO:0000256" key="6">
    <source>
        <dbReference type="RuleBase" id="RU361277"/>
    </source>
</evidence>
<dbReference type="GO" id="GO:0016491">
    <property type="term" value="F:oxidoreductase activity"/>
    <property type="evidence" value="ECO:0007669"/>
    <property type="project" value="UniProtKB-KW"/>
</dbReference>
<dbReference type="Pfam" id="PF08240">
    <property type="entry name" value="ADH_N"/>
    <property type="match status" value="1"/>
</dbReference>
<dbReference type="AlphaFoldDB" id="A0A2K2U6T2"/>
<dbReference type="SUPFAM" id="SSF51735">
    <property type="entry name" value="NAD(P)-binding Rossmann-fold domains"/>
    <property type="match status" value="1"/>
</dbReference>
<keyword evidence="3 6" id="KW-0479">Metal-binding</keyword>
<feature type="domain" description="Enoyl reductase (ER)" evidence="7">
    <location>
        <begin position="10"/>
        <end position="349"/>
    </location>
</feature>
<dbReference type="Gene3D" id="3.40.50.720">
    <property type="entry name" value="NAD(P)-binding Rossmann-like Domain"/>
    <property type="match status" value="1"/>
</dbReference>
<evidence type="ECO:0000256" key="3">
    <source>
        <dbReference type="ARBA" id="ARBA00022723"/>
    </source>
</evidence>
<dbReference type="Gene3D" id="3.90.180.10">
    <property type="entry name" value="Medium-chain alcohol dehydrogenases, catalytic domain"/>
    <property type="match status" value="1"/>
</dbReference>
<accession>A0A2K2U6T2</accession>
<dbReference type="RefSeq" id="WP_103262620.1">
    <property type="nucleotide sequence ID" value="NZ_PPEL01000009.1"/>
</dbReference>
<dbReference type="PANTHER" id="PTHR42813">
    <property type="entry name" value="ZINC-TYPE ALCOHOL DEHYDROGENASE-LIKE"/>
    <property type="match status" value="1"/>
</dbReference>
<proteinExistence type="inferred from homology"/>
<protein>
    <submittedName>
        <fullName evidence="8">Alcohol dehydrogenase</fullName>
    </submittedName>
</protein>
<evidence type="ECO:0000256" key="1">
    <source>
        <dbReference type="ARBA" id="ARBA00001947"/>
    </source>
</evidence>
<organism evidence="8 9">
    <name type="scientific">Rubneribacter badeniensis</name>
    <dbReference type="NCBI Taxonomy" id="2070688"/>
    <lineage>
        <taxon>Bacteria</taxon>
        <taxon>Bacillati</taxon>
        <taxon>Actinomycetota</taxon>
        <taxon>Coriobacteriia</taxon>
        <taxon>Eggerthellales</taxon>
        <taxon>Eggerthellaceae</taxon>
        <taxon>Rubneribacter</taxon>
    </lineage>
</organism>
<comment type="cofactor">
    <cofactor evidence="1 6">
        <name>Zn(2+)</name>
        <dbReference type="ChEBI" id="CHEBI:29105"/>
    </cofactor>
</comment>
<dbReference type="Proteomes" id="UP000236488">
    <property type="component" value="Unassembled WGS sequence"/>
</dbReference>
<keyword evidence="4 6" id="KW-0862">Zinc</keyword>
<keyword evidence="9" id="KW-1185">Reference proteome</keyword>
<evidence type="ECO:0000313" key="8">
    <source>
        <dbReference type="EMBL" id="PNV66045.1"/>
    </source>
</evidence>
<dbReference type="InterPro" id="IPR020843">
    <property type="entry name" value="ER"/>
</dbReference>
<dbReference type="GO" id="GO:0008270">
    <property type="term" value="F:zinc ion binding"/>
    <property type="evidence" value="ECO:0007669"/>
    <property type="project" value="InterPro"/>
</dbReference>
<dbReference type="InterPro" id="IPR013154">
    <property type="entry name" value="ADH-like_N"/>
</dbReference>
<evidence type="ECO:0000256" key="4">
    <source>
        <dbReference type="ARBA" id="ARBA00022833"/>
    </source>
</evidence>